<dbReference type="InterPro" id="IPR036291">
    <property type="entry name" value="NAD(P)-bd_dom_sf"/>
</dbReference>
<dbReference type="PANTHER" id="PTHR11695:SF294">
    <property type="entry name" value="RETICULON-4-INTERACTING PROTEIN 1, MITOCHONDRIAL"/>
    <property type="match status" value="1"/>
</dbReference>
<sequence>MMKAIRIHDFGTPDVLSLEQVERPEPATGEVLIKVLAASVNPVDWKIRSGDYGAVDEDRLPMILGRDICGEAEALGEGVGHIAVGDRMFAFLDMSRGGYAEYVAVPAEHLAAVPQSLSAEEAAAVPLAGLTAWQGLIDHGGLQEGQRVLVHGGGGGVGHLAVQIAKAKGAWVATTVSPEDMEFARKLGADQVIDYKSEIFEDVLDPVDLVFDLIGGETRMRSFEVLKEGGIMVSTLGEPDRETASKFKVRTAGYMAKPNGGQLAEIAELVERRKLRISVQNTFQLSDAAKAQAVLENQHTQGKVVLSVA</sequence>
<dbReference type="InterPro" id="IPR013154">
    <property type="entry name" value="ADH-like_N"/>
</dbReference>
<dbReference type="Pfam" id="PF08240">
    <property type="entry name" value="ADH_N"/>
    <property type="match status" value="1"/>
</dbReference>
<gene>
    <name evidence="3" type="primary">qorA_3</name>
    <name evidence="3" type="ORF">Mame_04459</name>
</gene>
<dbReference type="PROSITE" id="PS01162">
    <property type="entry name" value="QOR_ZETA_CRYSTAL"/>
    <property type="match status" value="1"/>
</dbReference>
<dbReference type="InterPro" id="IPR020843">
    <property type="entry name" value="ER"/>
</dbReference>
<dbReference type="Proteomes" id="UP000191135">
    <property type="component" value="Plasmid pMM593"/>
</dbReference>
<feature type="domain" description="Enoyl reductase (ER)" evidence="2">
    <location>
        <begin position="11"/>
        <end position="306"/>
    </location>
</feature>
<dbReference type="InterPro" id="IPR011032">
    <property type="entry name" value="GroES-like_sf"/>
</dbReference>
<dbReference type="Gene3D" id="3.90.180.10">
    <property type="entry name" value="Medium-chain alcohol dehydrogenases, catalytic domain"/>
    <property type="match status" value="1"/>
</dbReference>
<dbReference type="GO" id="GO:0003960">
    <property type="term" value="F:quinone reductase (NADPH) activity"/>
    <property type="evidence" value="ECO:0007669"/>
    <property type="project" value="UniProtKB-EC"/>
</dbReference>
<dbReference type="KEGG" id="mmed:Mame_04459"/>
<dbReference type="SUPFAM" id="SSF51735">
    <property type="entry name" value="NAD(P)-binding Rossmann-fold domains"/>
    <property type="match status" value="1"/>
</dbReference>
<dbReference type="InterPro" id="IPR050700">
    <property type="entry name" value="YIM1/Zinc_Alcohol_DH_Fams"/>
</dbReference>
<dbReference type="EC" id="1.6.5.5" evidence="3"/>
<dbReference type="PANTHER" id="PTHR11695">
    <property type="entry name" value="ALCOHOL DEHYDROGENASE RELATED"/>
    <property type="match status" value="1"/>
</dbReference>
<dbReference type="RefSeq" id="WP_018066898.1">
    <property type="nucleotide sequence ID" value="NZ_AQWH01000029.1"/>
</dbReference>
<dbReference type="SUPFAM" id="SSF50129">
    <property type="entry name" value="GroES-like"/>
    <property type="match status" value="1"/>
</dbReference>
<reference evidence="3 4" key="1">
    <citation type="submission" date="2017-03" db="EMBL/GenBank/DDBJ databases">
        <title>Foreign affairs: Plasmid Transfer between Roseobacters and Rhizobia.</title>
        <authorList>
            <person name="Bartling P."/>
            <person name="Bunk B."/>
            <person name="Overmann J."/>
            <person name="Brinkmann H."/>
            <person name="Petersen J."/>
        </authorList>
    </citation>
    <scope>NUCLEOTIDE SEQUENCE [LARGE SCALE GENOMIC DNA]</scope>
    <source>
        <strain evidence="3 4">MACL11</strain>
        <plasmid evidence="4">Plasmid pmm593</plasmid>
    </source>
</reference>
<keyword evidence="1 3" id="KW-0560">Oxidoreductase</keyword>
<keyword evidence="4" id="KW-1185">Reference proteome</keyword>
<evidence type="ECO:0000256" key="1">
    <source>
        <dbReference type="ARBA" id="ARBA00023002"/>
    </source>
</evidence>
<accession>A0A1U9Z7T7</accession>
<geneLocation type="plasmid" evidence="4">
    <name>pmm593</name>
</geneLocation>
<evidence type="ECO:0000313" key="4">
    <source>
        <dbReference type="Proteomes" id="UP000191135"/>
    </source>
</evidence>
<dbReference type="eggNOG" id="COG0604">
    <property type="taxonomic scope" value="Bacteria"/>
</dbReference>
<dbReference type="Gene3D" id="3.40.50.720">
    <property type="entry name" value="NAD(P)-binding Rossmann-like Domain"/>
    <property type="match status" value="1"/>
</dbReference>
<dbReference type="Pfam" id="PF13602">
    <property type="entry name" value="ADH_zinc_N_2"/>
    <property type="match status" value="1"/>
</dbReference>
<dbReference type="CDD" id="cd05289">
    <property type="entry name" value="MDR_like_2"/>
    <property type="match status" value="1"/>
</dbReference>
<evidence type="ECO:0000259" key="2">
    <source>
        <dbReference type="SMART" id="SM00829"/>
    </source>
</evidence>
<dbReference type="EMBL" id="CP020331">
    <property type="protein sequence ID" value="AQZ53751.1"/>
    <property type="molecule type" value="Genomic_DNA"/>
</dbReference>
<name>A0A1U9Z7T7_9HYPH</name>
<proteinExistence type="predicted"/>
<dbReference type="SMART" id="SM00829">
    <property type="entry name" value="PKS_ER"/>
    <property type="match status" value="1"/>
</dbReference>
<keyword evidence="3" id="KW-0614">Plasmid</keyword>
<evidence type="ECO:0000313" key="3">
    <source>
        <dbReference type="EMBL" id="AQZ53751.1"/>
    </source>
</evidence>
<organism evidence="3 4">
    <name type="scientific">Martelella mediterranea DSM 17316</name>
    <dbReference type="NCBI Taxonomy" id="1122214"/>
    <lineage>
        <taxon>Bacteria</taxon>
        <taxon>Pseudomonadati</taxon>
        <taxon>Pseudomonadota</taxon>
        <taxon>Alphaproteobacteria</taxon>
        <taxon>Hyphomicrobiales</taxon>
        <taxon>Aurantimonadaceae</taxon>
        <taxon>Martelella</taxon>
    </lineage>
</organism>
<dbReference type="InterPro" id="IPR002364">
    <property type="entry name" value="Quin_OxRdtase/zeta-crystal_CS"/>
</dbReference>
<dbReference type="GO" id="GO:0008270">
    <property type="term" value="F:zinc ion binding"/>
    <property type="evidence" value="ECO:0007669"/>
    <property type="project" value="InterPro"/>
</dbReference>
<protein>
    <submittedName>
        <fullName evidence="3">Quinone oxidoreductase 1</fullName>
        <ecNumber evidence="3">1.6.5.5</ecNumber>
    </submittedName>
</protein>
<dbReference type="AlphaFoldDB" id="A0A1U9Z7T7"/>